<accession>A0ABR3K494</accession>
<proteinExistence type="predicted"/>
<protein>
    <submittedName>
        <fullName evidence="1">Ammonium transporter</fullName>
    </submittedName>
</protein>
<organism evidence="1 2">
    <name type="scientific">Trichinella spiralis</name>
    <name type="common">Trichina worm</name>
    <dbReference type="NCBI Taxonomy" id="6334"/>
    <lineage>
        <taxon>Eukaryota</taxon>
        <taxon>Metazoa</taxon>
        <taxon>Ecdysozoa</taxon>
        <taxon>Nematoda</taxon>
        <taxon>Enoplea</taxon>
        <taxon>Dorylaimia</taxon>
        <taxon>Trichinellida</taxon>
        <taxon>Trichinellidae</taxon>
        <taxon>Trichinella</taxon>
    </lineage>
</organism>
<sequence length="104" mass="11633">MNSGMNGFHAILLTLKKKLSSSTLSCRCTLRSRNETRNSKKIHAEGIYLPQNLETVTADDFVDSYITSRKSLNTALYPRKQNQAVHTSAYARSAPVFHGSKSDR</sequence>
<gene>
    <name evidence="1" type="ORF">TSPI_04372</name>
</gene>
<keyword evidence="2" id="KW-1185">Reference proteome</keyword>
<dbReference type="Proteomes" id="UP001558632">
    <property type="component" value="Unassembled WGS sequence"/>
</dbReference>
<evidence type="ECO:0000313" key="2">
    <source>
        <dbReference type="Proteomes" id="UP001558632"/>
    </source>
</evidence>
<dbReference type="EMBL" id="JBEUSY010000501">
    <property type="protein sequence ID" value="KAL1228655.1"/>
    <property type="molecule type" value="Genomic_DNA"/>
</dbReference>
<evidence type="ECO:0000313" key="1">
    <source>
        <dbReference type="EMBL" id="KAL1228655.1"/>
    </source>
</evidence>
<comment type="caution">
    <text evidence="1">The sequence shown here is derived from an EMBL/GenBank/DDBJ whole genome shotgun (WGS) entry which is preliminary data.</text>
</comment>
<reference evidence="1 2" key="1">
    <citation type="submission" date="2024-07" db="EMBL/GenBank/DDBJ databases">
        <title>Enhanced genomic and transcriptomic resources for Trichinella pseudospiralis and T. spiralis underpin the discovery of pronounced molecular differences between stages and species.</title>
        <authorList>
            <person name="Pasi K.K."/>
            <person name="La Rosa G."/>
            <person name="Gomez-Morales M.A."/>
            <person name="Tosini F."/>
            <person name="Sumanam S."/>
            <person name="Young N.D."/>
            <person name="Chang B.C."/>
            <person name="Robin G.B."/>
        </authorList>
    </citation>
    <scope>NUCLEOTIDE SEQUENCE [LARGE SCALE GENOMIC DNA]</scope>
    <source>
        <strain evidence="1">ISS534</strain>
    </source>
</reference>
<name>A0ABR3K494_TRISP</name>